<dbReference type="AlphaFoldDB" id="A0A9W4WLD9"/>
<feature type="coiled-coil region" evidence="1">
    <location>
        <begin position="28"/>
        <end position="115"/>
    </location>
</feature>
<evidence type="ECO:0000313" key="3">
    <source>
        <dbReference type="EMBL" id="CAI2162586.1"/>
    </source>
</evidence>
<sequence>MTNEPNQPFNIEEWLAIQKKGFGGKISREVFIAKMKDLGQEIEQLKKNQTALETKNKKLEEQSTIAQSDLTSRDQIITQTQNKLTEQEKILQSKEEQLQRNLLVLQDKDNELQKRPDITKEKFQELVNNQEKHSDQDLKPNNLPAD</sequence>
<feature type="region of interest" description="Disordered" evidence="2">
    <location>
        <begin position="126"/>
        <end position="146"/>
    </location>
</feature>
<protein>
    <submittedName>
        <fullName evidence="3">17844_t:CDS:1</fullName>
    </submittedName>
</protein>
<comment type="caution">
    <text evidence="3">The sequence shown here is derived from an EMBL/GenBank/DDBJ whole genome shotgun (WGS) entry which is preliminary data.</text>
</comment>
<dbReference type="Proteomes" id="UP001153678">
    <property type="component" value="Unassembled WGS sequence"/>
</dbReference>
<evidence type="ECO:0000256" key="2">
    <source>
        <dbReference type="SAM" id="MobiDB-lite"/>
    </source>
</evidence>
<organism evidence="3 4">
    <name type="scientific">Funneliformis geosporum</name>
    <dbReference type="NCBI Taxonomy" id="1117311"/>
    <lineage>
        <taxon>Eukaryota</taxon>
        <taxon>Fungi</taxon>
        <taxon>Fungi incertae sedis</taxon>
        <taxon>Mucoromycota</taxon>
        <taxon>Glomeromycotina</taxon>
        <taxon>Glomeromycetes</taxon>
        <taxon>Glomerales</taxon>
        <taxon>Glomeraceae</taxon>
        <taxon>Funneliformis</taxon>
    </lineage>
</organism>
<keyword evidence="4" id="KW-1185">Reference proteome</keyword>
<reference evidence="3" key="1">
    <citation type="submission" date="2022-08" db="EMBL/GenBank/DDBJ databases">
        <authorList>
            <person name="Kallberg Y."/>
            <person name="Tangrot J."/>
            <person name="Rosling A."/>
        </authorList>
    </citation>
    <scope>NUCLEOTIDE SEQUENCE</scope>
    <source>
        <strain evidence="3">Wild A</strain>
    </source>
</reference>
<keyword evidence="1" id="KW-0175">Coiled coil</keyword>
<gene>
    <name evidence="3" type="ORF">FWILDA_LOCUS635</name>
</gene>
<feature type="compositionally biased region" description="Basic and acidic residues" evidence="2">
    <location>
        <begin position="126"/>
        <end position="138"/>
    </location>
</feature>
<evidence type="ECO:0000256" key="1">
    <source>
        <dbReference type="SAM" id="Coils"/>
    </source>
</evidence>
<accession>A0A9W4WLD9</accession>
<name>A0A9W4WLD9_9GLOM</name>
<proteinExistence type="predicted"/>
<evidence type="ECO:0000313" key="4">
    <source>
        <dbReference type="Proteomes" id="UP001153678"/>
    </source>
</evidence>
<dbReference type="EMBL" id="CAMKVN010000043">
    <property type="protein sequence ID" value="CAI2162586.1"/>
    <property type="molecule type" value="Genomic_DNA"/>
</dbReference>